<keyword evidence="2" id="KW-1185">Reference proteome</keyword>
<reference evidence="1 2" key="1">
    <citation type="submission" date="2017-09" db="EMBL/GenBank/DDBJ databases">
        <title>Genomics of the genus Arcobacter.</title>
        <authorList>
            <person name="Perez-Cataluna A."/>
            <person name="Figueras M.J."/>
            <person name="Salas-Masso N."/>
        </authorList>
    </citation>
    <scope>NUCLEOTIDE SEQUENCE [LARGE SCALE GENOMIC DNA]</scope>
    <source>
        <strain evidence="1 2">CECT 7386</strain>
    </source>
</reference>
<name>A0AAX2AFZ6_9BACT</name>
<organism evidence="1 2">
    <name type="scientific">Malaciobacter mytili LMG 24559</name>
    <dbReference type="NCBI Taxonomy" id="1032238"/>
    <lineage>
        <taxon>Bacteria</taxon>
        <taxon>Pseudomonadati</taxon>
        <taxon>Campylobacterota</taxon>
        <taxon>Epsilonproteobacteria</taxon>
        <taxon>Campylobacterales</taxon>
        <taxon>Arcobacteraceae</taxon>
        <taxon>Malaciobacter</taxon>
    </lineage>
</organism>
<proteinExistence type="predicted"/>
<sequence length="107" mass="12614">MEMLLNEYDMVVGAKFEEGTIQDYIDDKKTFGLIRIENSTANWFLYNDLDSDEESKELYNEVIKKNHFIHDEFGEKIVLFNKSGQISYEEFVKKINDYIEDGLGQII</sequence>
<protein>
    <submittedName>
        <fullName evidence="1">Uncharacterized protein</fullName>
    </submittedName>
</protein>
<comment type="caution">
    <text evidence="1">The sequence shown here is derived from an EMBL/GenBank/DDBJ whole genome shotgun (WGS) entry which is preliminary data.</text>
</comment>
<evidence type="ECO:0000313" key="2">
    <source>
        <dbReference type="Proteomes" id="UP000290092"/>
    </source>
</evidence>
<gene>
    <name evidence="1" type="ORF">CP985_10605</name>
</gene>
<dbReference type="EMBL" id="NXID01000042">
    <property type="protein sequence ID" value="RXK15049.1"/>
    <property type="molecule type" value="Genomic_DNA"/>
</dbReference>
<evidence type="ECO:0000313" key="1">
    <source>
        <dbReference type="EMBL" id="RXK15049.1"/>
    </source>
</evidence>
<dbReference type="KEGG" id="amyt:AMYT_1987"/>
<accession>A0AAX2AFZ6</accession>
<dbReference type="AlphaFoldDB" id="A0AAX2AFZ6"/>
<dbReference type="Proteomes" id="UP000290092">
    <property type="component" value="Unassembled WGS sequence"/>
</dbReference>
<dbReference type="RefSeq" id="WP_114842389.1">
    <property type="nucleotide sequence ID" value="NZ_CP031219.1"/>
</dbReference>